<comment type="caution">
    <text evidence="3">The sequence shown here is derived from an EMBL/GenBank/DDBJ whole genome shotgun (WGS) entry which is preliminary data.</text>
</comment>
<evidence type="ECO:0000256" key="1">
    <source>
        <dbReference type="ARBA" id="ARBA00022737"/>
    </source>
</evidence>
<dbReference type="InterPro" id="IPR002110">
    <property type="entry name" value="Ankyrin_rpt"/>
</dbReference>
<keyword evidence="1" id="KW-0677">Repeat</keyword>
<dbReference type="Pfam" id="PF12796">
    <property type="entry name" value="Ank_2"/>
    <property type="match status" value="1"/>
</dbReference>
<evidence type="ECO:0000313" key="3">
    <source>
        <dbReference type="EMBL" id="GAH88938.1"/>
    </source>
</evidence>
<reference evidence="3" key="1">
    <citation type="journal article" date="2014" name="Front. Microbiol.">
        <title>High frequency of phylogenetically diverse reductive dehalogenase-homologous genes in deep subseafloor sedimentary metagenomes.</title>
        <authorList>
            <person name="Kawai M."/>
            <person name="Futagami T."/>
            <person name="Toyoda A."/>
            <person name="Takaki Y."/>
            <person name="Nishi S."/>
            <person name="Hori S."/>
            <person name="Arai W."/>
            <person name="Tsubouchi T."/>
            <person name="Morono Y."/>
            <person name="Uchiyama I."/>
            <person name="Ito T."/>
            <person name="Fujiyama A."/>
            <person name="Inagaki F."/>
            <person name="Takami H."/>
        </authorList>
    </citation>
    <scope>NUCLEOTIDE SEQUENCE</scope>
    <source>
        <strain evidence="3">Expedition CK06-06</strain>
    </source>
</reference>
<dbReference type="PRINTS" id="PR01415">
    <property type="entry name" value="ANKYRIN"/>
</dbReference>
<name>X1L442_9ZZZZ</name>
<dbReference type="AlphaFoldDB" id="X1L442"/>
<organism evidence="3">
    <name type="scientific">marine sediment metagenome</name>
    <dbReference type="NCBI Taxonomy" id="412755"/>
    <lineage>
        <taxon>unclassified sequences</taxon>
        <taxon>metagenomes</taxon>
        <taxon>ecological metagenomes</taxon>
    </lineage>
</organism>
<dbReference type="PROSITE" id="PS50088">
    <property type="entry name" value="ANK_REPEAT"/>
    <property type="match status" value="2"/>
</dbReference>
<evidence type="ECO:0000256" key="2">
    <source>
        <dbReference type="ARBA" id="ARBA00023043"/>
    </source>
</evidence>
<keyword evidence="2" id="KW-0040">ANK repeat</keyword>
<gene>
    <name evidence="3" type="ORF">S03H2_58529</name>
</gene>
<dbReference type="PANTHER" id="PTHR24171">
    <property type="entry name" value="ANKYRIN REPEAT DOMAIN-CONTAINING PROTEIN 39-RELATED"/>
    <property type="match status" value="1"/>
</dbReference>
<proteinExistence type="predicted"/>
<dbReference type="SUPFAM" id="SSF48403">
    <property type="entry name" value="Ankyrin repeat"/>
    <property type="match status" value="1"/>
</dbReference>
<sequence length="151" mass="16468">MAISKFNLILVLLFILTVGGCKKKDLAKYEPEEYAGPEIHQMAVQGNVEAVKSMIVQNPALIHIQDTYGNTPLHLASYHGRTEIIKLLLRQGADVNARNNFGGTALLLASYAGCKDVVLILIEHGANVNTAIKDGAYGKHVTTLEGYRDYS</sequence>
<dbReference type="SMART" id="SM00248">
    <property type="entry name" value="ANK"/>
    <property type="match status" value="2"/>
</dbReference>
<accession>X1L442</accession>
<protein>
    <submittedName>
        <fullName evidence="3">Uncharacterized protein</fullName>
    </submittedName>
</protein>
<dbReference type="PANTHER" id="PTHR24171:SF9">
    <property type="entry name" value="ANKYRIN REPEAT DOMAIN-CONTAINING PROTEIN 39"/>
    <property type="match status" value="1"/>
</dbReference>
<feature type="non-terminal residue" evidence="3">
    <location>
        <position position="151"/>
    </location>
</feature>
<dbReference type="Gene3D" id="1.25.40.20">
    <property type="entry name" value="Ankyrin repeat-containing domain"/>
    <property type="match status" value="1"/>
</dbReference>
<dbReference type="PROSITE" id="PS51257">
    <property type="entry name" value="PROKAR_LIPOPROTEIN"/>
    <property type="match status" value="1"/>
</dbReference>
<dbReference type="PROSITE" id="PS50297">
    <property type="entry name" value="ANK_REP_REGION"/>
    <property type="match status" value="2"/>
</dbReference>
<dbReference type="EMBL" id="BARU01037585">
    <property type="protein sequence ID" value="GAH88938.1"/>
    <property type="molecule type" value="Genomic_DNA"/>
</dbReference>
<dbReference type="InterPro" id="IPR036770">
    <property type="entry name" value="Ankyrin_rpt-contain_sf"/>
</dbReference>